<dbReference type="RefSeq" id="WP_013968465.1">
    <property type="nucleotide sequence ID" value="NC_015732.1"/>
</dbReference>
<proteinExistence type="predicted"/>
<organism evidence="1 2">
    <name type="scientific">Gracilinema caldarium (strain ATCC 51460 / DSM 7334 / H1)</name>
    <name type="common">Treponema caldarium</name>
    <dbReference type="NCBI Taxonomy" id="744872"/>
    <lineage>
        <taxon>Bacteria</taxon>
        <taxon>Pseudomonadati</taxon>
        <taxon>Spirochaetota</taxon>
        <taxon>Spirochaetia</taxon>
        <taxon>Spirochaetales</taxon>
        <taxon>Breznakiellaceae</taxon>
        <taxon>Gracilinema</taxon>
    </lineage>
</organism>
<name>F8EXC7_GRAC1</name>
<dbReference type="AlphaFoldDB" id="F8EXC7"/>
<dbReference type="STRING" id="744872.Spica_1004"/>
<evidence type="ECO:0000313" key="1">
    <source>
        <dbReference type="EMBL" id="AEJ19154.1"/>
    </source>
</evidence>
<reference evidence="2" key="1">
    <citation type="journal article" date="2013" name="Stand. Genomic Sci.">
        <title>Genome sequence of the thermophilic fresh-water bacterium Spirochaeta caldaria type strain (H1(T)), reclassification of Spirochaeta caldaria, Spirochaeta stenostrepta, and Spirochaeta zuelzerae in the genus Treponema as Treponema caldaria comb. nov., Treponema stenostrepta comb. nov., and Treponema zuelzerae comb. nov., and emendation of the genus Treponema.</title>
        <authorList>
            <person name="Abt B."/>
            <person name="Goker M."/>
            <person name="Scheuner C."/>
            <person name="Han C."/>
            <person name="Lu M."/>
            <person name="Misra M."/>
            <person name="Lapidus A."/>
            <person name="Nolan M."/>
            <person name="Lucas S."/>
            <person name="Hammon N."/>
            <person name="Deshpande S."/>
            <person name="Cheng J.F."/>
            <person name="Tapia R."/>
            <person name="Goodwin L.A."/>
            <person name="Pitluck S."/>
            <person name="Liolios K."/>
            <person name="Pagani I."/>
            <person name="Ivanova N."/>
            <person name="Mavromatis K."/>
            <person name="Mikhailova N."/>
            <person name="Huntemann M."/>
            <person name="Pati A."/>
            <person name="Chen A."/>
            <person name="Palaniappan K."/>
            <person name="Land M."/>
            <person name="Hauser L."/>
            <person name="Jeffries C.D."/>
            <person name="Rohde M."/>
            <person name="Spring S."/>
            <person name="Gronow S."/>
            <person name="Detter J.C."/>
            <person name="Bristow J."/>
            <person name="Eisen J.A."/>
            <person name="Markowitz V."/>
            <person name="Hugenholtz P."/>
            <person name="Kyrpides N.C."/>
            <person name="Woyke T."/>
            <person name="Klenk H.P."/>
        </authorList>
    </citation>
    <scope>NUCLEOTIDE SEQUENCE</scope>
    <source>
        <strain evidence="2">ATCC 51460 / DSM 7334 / H1</strain>
    </source>
</reference>
<dbReference type="PROSITE" id="PS51257">
    <property type="entry name" value="PROKAR_LIPOPROTEIN"/>
    <property type="match status" value="1"/>
</dbReference>
<keyword evidence="2" id="KW-1185">Reference proteome</keyword>
<accession>F8EXC7</accession>
<dbReference type="Proteomes" id="UP000000503">
    <property type="component" value="Chromosome"/>
</dbReference>
<evidence type="ECO:0000313" key="2">
    <source>
        <dbReference type="Proteomes" id="UP000000503"/>
    </source>
</evidence>
<dbReference type="OrthoDB" id="9820134at2"/>
<dbReference type="KEGG" id="scd:Spica_1004"/>
<dbReference type="HOGENOM" id="CLU_847141_0_0_12"/>
<protein>
    <submittedName>
        <fullName evidence="1">Uncharacterized protein</fullName>
    </submittedName>
</protein>
<dbReference type="EMBL" id="CP002868">
    <property type="protein sequence ID" value="AEJ19154.1"/>
    <property type="molecule type" value="Genomic_DNA"/>
</dbReference>
<sequence>MKKNVVGLFSSIILLTSCWHPPFDPDVSASVLSARKLGDPVLEFKVSLPYEARYGYFIPCKSSYTQGGWITKEAYSLRISYVTFDPIFKTGVILNKEQLNGFSFAGLQVFPHPNDLQALYISHPDIKGWVRIDSTGFESYQTTDDLFLGAGATLTWSGTEEVGILYIASYGDGEQITLTRHDMTSSNEVYYPLPPQLPAAPIFAAKNDYGAYLSGTLTDGTPVTYYWFEEEGPVQLPLGRAMTGLLSDGRLLADTGDRLYIYDKDGNECFAIATGSLKFSFERYDAVNSRWVSVFTRTLQIAASNNDEWDYLISIYEIPTADLEKLKL</sequence>
<gene>
    <name evidence="1" type="ordered locus">Spica_1004</name>
</gene>